<gene>
    <name evidence="2" type="ORF">K3X48_00460</name>
</gene>
<reference evidence="2" key="1">
    <citation type="submission" date="2021-08" db="EMBL/GenBank/DDBJ databases">
        <authorList>
            <person name="Nwanade C."/>
            <person name="Wang M."/>
            <person name="Masoudi A."/>
            <person name="Yu Z."/>
            <person name="Liu J."/>
        </authorList>
    </citation>
    <scope>NUCLEOTIDE SEQUENCE</scope>
    <source>
        <strain evidence="2">S056</strain>
    </source>
</reference>
<dbReference type="Proteomes" id="UP001057991">
    <property type="component" value="Chromosome"/>
</dbReference>
<keyword evidence="1" id="KW-0472">Membrane</keyword>
<keyword evidence="1" id="KW-0812">Transmembrane</keyword>
<feature type="transmembrane region" description="Helical" evidence="1">
    <location>
        <begin position="123"/>
        <end position="154"/>
    </location>
</feature>
<feature type="transmembrane region" description="Helical" evidence="1">
    <location>
        <begin position="190"/>
        <end position="213"/>
    </location>
</feature>
<feature type="transmembrane region" description="Helical" evidence="1">
    <location>
        <begin position="65"/>
        <end position="85"/>
    </location>
</feature>
<evidence type="ECO:0000313" key="3">
    <source>
        <dbReference type="Proteomes" id="UP001057991"/>
    </source>
</evidence>
<dbReference type="AlphaFoldDB" id="A0A9Q9LZJ2"/>
<name>A0A9Q9LZJ2_9RHOB</name>
<evidence type="ECO:0000313" key="2">
    <source>
        <dbReference type="EMBL" id="UWP95523.1"/>
    </source>
</evidence>
<feature type="transmembrane region" description="Helical" evidence="1">
    <location>
        <begin position="91"/>
        <end position="111"/>
    </location>
</feature>
<dbReference type="Pfam" id="PF09955">
    <property type="entry name" value="DUF2189"/>
    <property type="match status" value="1"/>
</dbReference>
<feature type="transmembrane region" description="Helical" evidence="1">
    <location>
        <begin position="244"/>
        <end position="270"/>
    </location>
</feature>
<dbReference type="InterPro" id="IPR018692">
    <property type="entry name" value="DUF2189"/>
</dbReference>
<sequence>MVKTIGNPLSWMAQHVADAGHHVLENIDHISSKDAPPKLRSLHMADLNAALRLGYKDFCAARTEVMMLVVFYPVVGLILITMAFNMSLLPLLAPLMMGFALLGPVAAVGLYEISRRREAGEDVSFTSAIGVLGAPSLGGILVIGAYLFVLFMAWMLSAWAIYQATLGPALPETVYGFAKSALTTPAGWMMIFLGGGVGFAFALVVLATTVISVPMLLDRKVGVAVAVGCSIQLVRSNPGVMLRWGVIVLAALLLGALPLLLGLVVVLPILGHATWHLYRKAVQRGGI</sequence>
<dbReference type="EMBL" id="CP080776">
    <property type="protein sequence ID" value="UWP95523.1"/>
    <property type="molecule type" value="Genomic_DNA"/>
</dbReference>
<protein>
    <submittedName>
        <fullName evidence="2">DUF2189 domain-containing protein</fullName>
    </submittedName>
</protein>
<organism evidence="2 3">
    <name type="scientific">Aliiroseovarius crassostreae</name>
    <dbReference type="NCBI Taxonomy" id="154981"/>
    <lineage>
        <taxon>Bacteria</taxon>
        <taxon>Pseudomonadati</taxon>
        <taxon>Pseudomonadota</taxon>
        <taxon>Alphaproteobacteria</taxon>
        <taxon>Rhodobacterales</taxon>
        <taxon>Paracoccaceae</taxon>
        <taxon>Aliiroseovarius</taxon>
    </lineage>
</organism>
<feature type="transmembrane region" description="Helical" evidence="1">
    <location>
        <begin position="160"/>
        <end position="178"/>
    </location>
</feature>
<accession>A0A9Q9LZJ2</accession>
<proteinExistence type="predicted"/>
<evidence type="ECO:0000256" key="1">
    <source>
        <dbReference type="SAM" id="Phobius"/>
    </source>
</evidence>
<dbReference type="RefSeq" id="WP_259785795.1">
    <property type="nucleotide sequence ID" value="NZ_CP080776.1"/>
</dbReference>
<keyword evidence="1" id="KW-1133">Transmembrane helix</keyword>